<dbReference type="PANTHER" id="PTHR24147:SF73">
    <property type="entry name" value="POTE ANKYRIN DOMAIN FAMILY, MEMBER G LIKE"/>
    <property type="match status" value="1"/>
</dbReference>
<organism evidence="2 3">
    <name type="scientific">Mesocricetus auratus</name>
    <name type="common">Golden hamster</name>
    <dbReference type="NCBI Taxonomy" id="10036"/>
    <lineage>
        <taxon>Eukaryota</taxon>
        <taxon>Metazoa</taxon>
        <taxon>Chordata</taxon>
        <taxon>Craniata</taxon>
        <taxon>Vertebrata</taxon>
        <taxon>Euteleostomi</taxon>
        <taxon>Mammalia</taxon>
        <taxon>Eutheria</taxon>
        <taxon>Euarchontoglires</taxon>
        <taxon>Glires</taxon>
        <taxon>Rodentia</taxon>
        <taxon>Myomorpha</taxon>
        <taxon>Muroidea</taxon>
        <taxon>Cricetidae</taxon>
        <taxon>Cricetinae</taxon>
        <taxon>Mesocricetus</taxon>
    </lineage>
</organism>
<dbReference type="PANTHER" id="PTHR24147">
    <property type="entry name" value="ANKYRIN REPEAT DOMAIN 36-RELATED"/>
    <property type="match status" value="1"/>
</dbReference>
<gene>
    <name evidence="3" type="primary">LOC121134730</name>
</gene>
<dbReference type="SUPFAM" id="SSF48403">
    <property type="entry name" value="Ankyrin repeat"/>
    <property type="match status" value="1"/>
</dbReference>
<protein>
    <submittedName>
        <fullName evidence="3">Ankyrin repeat domain-containing protein 30A-like</fullName>
    </submittedName>
</protein>
<proteinExistence type="predicted"/>
<name>A0ABM2WE92_MESAU</name>
<sequence>MFSTLKKLLCFKKEPRNPLGFCDSPSSERQRKFFWCGGANEDRYCQSYDPENPFHEVVCAGKLKEALHLLTRRYFNVKDKDTGKRTDLHFTFFYGHLDLVYFLLHMDSETNALDKKKATPLMKVVHRLNFIN</sequence>
<keyword evidence="1" id="KW-0040">ANK repeat</keyword>
<dbReference type="InterPro" id="IPR036770">
    <property type="entry name" value="Ankyrin_rpt-contain_sf"/>
</dbReference>
<evidence type="ECO:0000256" key="1">
    <source>
        <dbReference type="PROSITE-ProRule" id="PRU00023"/>
    </source>
</evidence>
<evidence type="ECO:0000313" key="2">
    <source>
        <dbReference type="Proteomes" id="UP000886700"/>
    </source>
</evidence>
<keyword evidence="2" id="KW-1185">Reference proteome</keyword>
<accession>A0ABM2WE92</accession>
<dbReference type="Gene3D" id="1.25.40.20">
    <property type="entry name" value="Ankyrin repeat-containing domain"/>
    <property type="match status" value="1"/>
</dbReference>
<dbReference type="PROSITE" id="PS50088">
    <property type="entry name" value="ANK_REPEAT"/>
    <property type="match status" value="1"/>
</dbReference>
<dbReference type="GeneID" id="121134730"/>
<dbReference type="InterPro" id="IPR050657">
    <property type="entry name" value="Ankyrin_repeat_domain"/>
</dbReference>
<dbReference type="Proteomes" id="UP000886700">
    <property type="component" value="Unplaced"/>
</dbReference>
<reference evidence="3" key="1">
    <citation type="submission" date="2025-08" db="UniProtKB">
        <authorList>
            <consortium name="RefSeq"/>
        </authorList>
    </citation>
    <scope>IDENTIFICATION</scope>
    <source>
        <tissue evidence="3">Liver</tissue>
    </source>
</reference>
<dbReference type="InterPro" id="IPR002110">
    <property type="entry name" value="Ankyrin_rpt"/>
</dbReference>
<evidence type="ECO:0000313" key="3">
    <source>
        <dbReference type="RefSeq" id="XP_040589210.1"/>
    </source>
</evidence>
<feature type="repeat" description="ANK" evidence="1">
    <location>
        <begin position="83"/>
        <end position="115"/>
    </location>
</feature>
<dbReference type="RefSeq" id="XP_040589210.1">
    <property type="nucleotide sequence ID" value="XM_040733276.1"/>
</dbReference>